<dbReference type="GO" id="GO:0007018">
    <property type="term" value="P:microtubule-based movement"/>
    <property type="evidence" value="ECO:0007669"/>
    <property type="project" value="InterPro"/>
</dbReference>
<dbReference type="GO" id="GO:0051959">
    <property type="term" value="F:dynein light intermediate chain binding"/>
    <property type="evidence" value="ECO:0007669"/>
    <property type="project" value="InterPro"/>
</dbReference>
<dbReference type="PANTHER" id="PTHR46532">
    <property type="entry name" value="MALE FERTILITY FACTOR KL5"/>
    <property type="match status" value="1"/>
</dbReference>
<feature type="domain" description="Dynein heavy chain AAA lid" evidence="1">
    <location>
        <begin position="59"/>
        <end position="189"/>
    </location>
</feature>
<accession>A0A673L2V3</accession>
<dbReference type="FunFam" id="1.10.8.720:FF:000006">
    <property type="entry name" value="cytoplasmic dynein 2 heavy chain 1"/>
    <property type="match status" value="1"/>
</dbReference>
<sequence>MTGRCHFYLELENIKTRHQFNILKVTYEAPPGLNKNLKRTYESWSVEQISKGGHLTRAQSLFCLAWFHSVCQERRNYIPQGWTKIFSSRFFFSCFSGGKSFQWEFVHGLLENAIYSGRINNVFDLRVLRSYLQQFFNAQLLTQSHTHSRVKKTHALIHLPNSCSIADYRAVVDALPEDNRPSFFGLPANIEHSAQRIISSQVISQLRILSRSVAAGSKFDQEIWSNALSPVLNLWKCLNQGSSLIHQKVAPPSEGVSSPVLSFVQLEQACTNRWPCSVRGTSLLTADIHKLVTALLNQECPLSWQNKWEDPEDPSCPERSRFR</sequence>
<organism evidence="2 3">
    <name type="scientific">Sinocyclocheilus rhinocerous</name>
    <dbReference type="NCBI Taxonomy" id="307959"/>
    <lineage>
        <taxon>Eukaryota</taxon>
        <taxon>Metazoa</taxon>
        <taxon>Chordata</taxon>
        <taxon>Craniata</taxon>
        <taxon>Vertebrata</taxon>
        <taxon>Euteleostomi</taxon>
        <taxon>Actinopterygii</taxon>
        <taxon>Neopterygii</taxon>
        <taxon>Teleostei</taxon>
        <taxon>Ostariophysi</taxon>
        <taxon>Cypriniformes</taxon>
        <taxon>Cyprinidae</taxon>
        <taxon>Cyprininae</taxon>
        <taxon>Sinocyclocheilus</taxon>
    </lineage>
</organism>
<dbReference type="InterPro" id="IPR042219">
    <property type="entry name" value="AAA_lid_11_sf"/>
</dbReference>
<keyword evidence="3" id="KW-1185">Reference proteome</keyword>
<dbReference type="Ensembl" id="ENSSRHT00000073306.1">
    <property type="protein sequence ID" value="ENSSRHP00000071357.1"/>
    <property type="gene ID" value="ENSSRHG00000035491.1"/>
</dbReference>
<dbReference type="InterPro" id="IPR041658">
    <property type="entry name" value="AAA_lid_11"/>
</dbReference>
<reference evidence="2" key="1">
    <citation type="submission" date="2025-08" db="UniProtKB">
        <authorList>
            <consortium name="Ensembl"/>
        </authorList>
    </citation>
    <scope>IDENTIFICATION</scope>
</reference>
<dbReference type="GO" id="GO:0005858">
    <property type="term" value="C:axonemal dynein complex"/>
    <property type="evidence" value="ECO:0007669"/>
    <property type="project" value="TreeGrafter"/>
</dbReference>
<dbReference type="PANTHER" id="PTHR46532:SF15">
    <property type="entry name" value="CYTOPLASMIC DYNEIN 2 HEAVY CHAIN 1"/>
    <property type="match status" value="1"/>
</dbReference>
<dbReference type="GO" id="GO:0045505">
    <property type="term" value="F:dynein intermediate chain binding"/>
    <property type="evidence" value="ECO:0007669"/>
    <property type="project" value="InterPro"/>
</dbReference>
<proteinExistence type="predicted"/>
<evidence type="ECO:0000313" key="2">
    <source>
        <dbReference type="Ensembl" id="ENSSRHP00000071357.1"/>
    </source>
</evidence>
<dbReference type="Proteomes" id="UP000472270">
    <property type="component" value="Unassembled WGS sequence"/>
</dbReference>
<evidence type="ECO:0000313" key="3">
    <source>
        <dbReference type="Proteomes" id="UP000472270"/>
    </source>
</evidence>
<name>A0A673L2V3_9TELE</name>
<dbReference type="Gene3D" id="1.10.8.720">
    <property type="entry name" value="Region D6 of dynein motor"/>
    <property type="match status" value="1"/>
</dbReference>
<dbReference type="InterPro" id="IPR026983">
    <property type="entry name" value="DHC"/>
</dbReference>
<reference evidence="2" key="2">
    <citation type="submission" date="2025-09" db="UniProtKB">
        <authorList>
            <consortium name="Ensembl"/>
        </authorList>
    </citation>
    <scope>IDENTIFICATION</scope>
</reference>
<dbReference type="Pfam" id="PF18198">
    <property type="entry name" value="AAA_lid_11"/>
    <property type="match status" value="1"/>
</dbReference>
<protein>
    <recommendedName>
        <fullName evidence="1">Dynein heavy chain AAA lid domain-containing protein</fullName>
    </recommendedName>
</protein>
<dbReference type="AlphaFoldDB" id="A0A673L2V3"/>
<evidence type="ECO:0000259" key="1">
    <source>
        <dbReference type="Pfam" id="PF18198"/>
    </source>
</evidence>